<accession>A0A3M7QQK3</accession>
<evidence type="ECO:0000313" key="2">
    <source>
        <dbReference type="Proteomes" id="UP000276133"/>
    </source>
</evidence>
<gene>
    <name evidence="1" type="ORF">BpHYR1_036173</name>
</gene>
<keyword evidence="2" id="KW-1185">Reference proteome</keyword>
<organism evidence="1 2">
    <name type="scientific">Brachionus plicatilis</name>
    <name type="common">Marine rotifer</name>
    <name type="synonym">Brachionus muelleri</name>
    <dbReference type="NCBI Taxonomy" id="10195"/>
    <lineage>
        <taxon>Eukaryota</taxon>
        <taxon>Metazoa</taxon>
        <taxon>Spiralia</taxon>
        <taxon>Gnathifera</taxon>
        <taxon>Rotifera</taxon>
        <taxon>Eurotatoria</taxon>
        <taxon>Monogononta</taxon>
        <taxon>Pseudotrocha</taxon>
        <taxon>Ploima</taxon>
        <taxon>Brachionidae</taxon>
        <taxon>Brachionus</taxon>
    </lineage>
</organism>
<protein>
    <submittedName>
        <fullName evidence="1">Uncharacterized protein</fullName>
    </submittedName>
</protein>
<proteinExistence type="predicted"/>
<dbReference type="EMBL" id="REGN01005399">
    <property type="protein sequence ID" value="RNA13489.1"/>
    <property type="molecule type" value="Genomic_DNA"/>
</dbReference>
<dbReference type="Proteomes" id="UP000276133">
    <property type="component" value="Unassembled WGS sequence"/>
</dbReference>
<sequence length="90" mass="10564">MRSKSISGDSVEVLHRANFQKLKHSNKFYDLNEIFTEFVDRYYLCSLHNLTSNVVPLFLKIKLDIHVNPSPDFKILNTEEEIYAKIATKF</sequence>
<reference evidence="1 2" key="1">
    <citation type="journal article" date="2018" name="Sci. Rep.">
        <title>Genomic signatures of local adaptation to the degree of environmental predictability in rotifers.</title>
        <authorList>
            <person name="Franch-Gras L."/>
            <person name="Hahn C."/>
            <person name="Garcia-Roger E.M."/>
            <person name="Carmona M.J."/>
            <person name="Serra M."/>
            <person name="Gomez A."/>
        </authorList>
    </citation>
    <scope>NUCLEOTIDE SEQUENCE [LARGE SCALE GENOMIC DNA]</scope>
    <source>
        <strain evidence="1">HYR1</strain>
    </source>
</reference>
<dbReference type="AlphaFoldDB" id="A0A3M7QQK3"/>
<name>A0A3M7QQK3_BRAPC</name>
<comment type="caution">
    <text evidence="1">The sequence shown here is derived from an EMBL/GenBank/DDBJ whole genome shotgun (WGS) entry which is preliminary data.</text>
</comment>
<evidence type="ECO:0000313" key="1">
    <source>
        <dbReference type="EMBL" id="RNA13489.1"/>
    </source>
</evidence>